<dbReference type="InterPro" id="IPR050122">
    <property type="entry name" value="RTK"/>
</dbReference>
<dbReference type="GO" id="GO:0016020">
    <property type="term" value="C:membrane"/>
    <property type="evidence" value="ECO:0007669"/>
    <property type="project" value="UniProtKB-SubCell"/>
</dbReference>
<dbReference type="PROSITE" id="PS00107">
    <property type="entry name" value="PROTEIN_KINASE_ATP"/>
    <property type="match status" value="1"/>
</dbReference>
<dbReference type="GO" id="GO:0005524">
    <property type="term" value="F:ATP binding"/>
    <property type="evidence" value="ECO:0007669"/>
    <property type="project" value="UniProtKB-UniRule"/>
</dbReference>
<dbReference type="PANTHER" id="PTHR24416">
    <property type="entry name" value="TYROSINE-PROTEIN KINASE RECEPTOR"/>
    <property type="match status" value="1"/>
</dbReference>
<dbReference type="EMBL" id="AK364211">
    <property type="protein sequence ID" value="BAJ95414.1"/>
    <property type="molecule type" value="mRNA"/>
</dbReference>
<dbReference type="InterPro" id="IPR001245">
    <property type="entry name" value="Ser-Thr/Tyr_kinase_cat_dom"/>
</dbReference>
<feature type="transmembrane region" description="Helical" evidence="3">
    <location>
        <begin position="758"/>
        <end position="783"/>
    </location>
</feature>
<dbReference type="PANTHER" id="PTHR24416:SF611">
    <property type="entry name" value="TYROSINE-PROTEIN KINASE TRANSMEMBRANE RECEPTOR ROR"/>
    <property type="match status" value="1"/>
</dbReference>
<proteinExistence type="evidence at transcript level"/>
<reference evidence="6" key="1">
    <citation type="journal article" date="2011" name="Plant Physiol.">
        <title>Comprehensive sequence analysis of 24,783 barley full-length cDNAs derived from 12 clone libraries.</title>
        <authorList>
            <person name="Matsumoto T."/>
            <person name="Tanaka T."/>
            <person name="Sakai H."/>
            <person name="Amano N."/>
            <person name="Kanamori H."/>
            <person name="Kurita K."/>
            <person name="Kikuta A."/>
            <person name="Kamiya K."/>
            <person name="Yamamoto M."/>
            <person name="Ikawa H."/>
            <person name="Fujii N."/>
            <person name="Hori K."/>
            <person name="Itoh T."/>
            <person name="Sato K."/>
        </authorList>
    </citation>
    <scope>NUCLEOTIDE SEQUENCE</scope>
    <source>
        <tissue evidence="6">Shoot and root</tissue>
    </source>
</reference>
<feature type="domain" description="Protein kinase" evidence="5">
    <location>
        <begin position="829"/>
        <end position="1097"/>
    </location>
</feature>
<dbReference type="InterPro" id="IPR028064">
    <property type="entry name" value="TMEM154"/>
</dbReference>
<evidence type="ECO:0000256" key="2">
    <source>
        <dbReference type="PROSITE-ProRule" id="PRU10141"/>
    </source>
</evidence>
<evidence type="ECO:0000313" key="6">
    <source>
        <dbReference type="EMBL" id="BAJ95414.1"/>
    </source>
</evidence>
<accession>F2DJZ3</accession>
<dbReference type="SUPFAM" id="SSF56112">
    <property type="entry name" value="Protein kinase-like (PK-like)"/>
    <property type="match status" value="1"/>
</dbReference>
<dbReference type="CDD" id="cd00192">
    <property type="entry name" value="PTKc"/>
    <property type="match status" value="1"/>
</dbReference>
<feature type="binding site" evidence="2">
    <location>
        <position position="857"/>
    </location>
    <ligand>
        <name>ATP</name>
        <dbReference type="ChEBI" id="CHEBI:30616"/>
    </ligand>
</feature>
<organism evidence="6">
    <name type="scientific">Hordeum vulgare subsp. vulgare</name>
    <name type="common">Domesticated barley</name>
    <dbReference type="NCBI Taxonomy" id="112509"/>
    <lineage>
        <taxon>Eukaryota</taxon>
        <taxon>Viridiplantae</taxon>
        <taxon>Streptophyta</taxon>
        <taxon>Embryophyta</taxon>
        <taxon>Tracheophyta</taxon>
        <taxon>Spermatophyta</taxon>
        <taxon>Magnoliopsida</taxon>
        <taxon>Liliopsida</taxon>
        <taxon>Poales</taxon>
        <taxon>Poaceae</taxon>
        <taxon>BOP clade</taxon>
        <taxon>Pooideae</taxon>
        <taxon>Triticodae</taxon>
        <taxon>Triticeae</taxon>
        <taxon>Hordeinae</taxon>
        <taxon>Hordeum</taxon>
    </lineage>
</organism>
<dbReference type="PROSITE" id="PS50011">
    <property type="entry name" value="PROTEIN_KINASE_DOM"/>
    <property type="match status" value="1"/>
</dbReference>
<keyword evidence="2" id="KW-0547">Nucleotide-binding</keyword>
<keyword evidence="3" id="KW-0472">Membrane</keyword>
<name>F2DJZ3_HORVV</name>
<keyword evidence="2" id="KW-0067">ATP-binding</keyword>
<dbReference type="InterPro" id="IPR011047">
    <property type="entry name" value="Quinoprotein_ADH-like_sf"/>
</dbReference>
<dbReference type="SUPFAM" id="SSF50998">
    <property type="entry name" value="Quinoprotein alcohol dehydrogenase-like"/>
    <property type="match status" value="1"/>
</dbReference>
<dbReference type="InterPro" id="IPR000719">
    <property type="entry name" value="Prot_kinase_dom"/>
</dbReference>
<keyword evidence="3" id="KW-0812">Transmembrane</keyword>
<evidence type="ECO:0000256" key="1">
    <source>
        <dbReference type="ARBA" id="ARBA00004167"/>
    </source>
</evidence>
<dbReference type="InterPro" id="IPR017441">
    <property type="entry name" value="Protein_kinase_ATP_BS"/>
</dbReference>
<dbReference type="AlphaFoldDB" id="F2DJZ3"/>
<dbReference type="Gene3D" id="1.10.510.10">
    <property type="entry name" value="Transferase(Phosphotransferase) domain 1"/>
    <property type="match status" value="1"/>
</dbReference>
<dbReference type="Pfam" id="PF15102">
    <property type="entry name" value="TMEM154"/>
    <property type="match status" value="1"/>
</dbReference>
<feature type="chain" id="PRO_5003275702" evidence="4">
    <location>
        <begin position="26"/>
        <end position="1126"/>
    </location>
</feature>
<protein>
    <submittedName>
        <fullName evidence="6">Predicted protein</fullName>
    </submittedName>
</protein>
<dbReference type="Pfam" id="PF07714">
    <property type="entry name" value="PK_Tyr_Ser-Thr"/>
    <property type="match status" value="1"/>
</dbReference>
<evidence type="ECO:0000256" key="4">
    <source>
        <dbReference type="SAM" id="SignalP"/>
    </source>
</evidence>
<dbReference type="PRINTS" id="PR00109">
    <property type="entry name" value="TYRKINASE"/>
</dbReference>
<sequence length="1126" mass="125705">MSSSHYGCLFRVLAIFVFMGSLTFADECFSPDSRIVPFSKSNSQITGSKNQQIGYSLSNDGKKGFARNDSVEFQTILYDIDYAKGGIGNVGVIGNYNPLFSIFSEDSRYVFFATQDGAQIDIHILNVTSGLVDLLISDNGTLFPNRVMAVDIDMTRIALLKGDNNLQFYDIEDLNNCSLLFNINLGQDPLVHDMIFSKYGDIYLIGEQNSAMYVAEIDKETEAMVLSYLGAYSYVPGTRRIGDTIYFVLRATFVTAYPNYIYLITNNSMNGPYSILTPLSFYSVFISKGSNLEGDLIIYANVGNCIAALRSPNVTQYSYGGTCSLIGSFDISNSYNGAIAVNSDYLILDSDFIYLYDLSITRRNISGNVTMFSSKLSYLNYDVNGCTALLTNKNQSTVYAIAISQTTPFLKIFNFNNNGLNLQRELNFSYSPISGTIKARMFLTSNEDRLVIAYSKGATQKSFVYLSLLDQSSKFKPISYVDFEGIFKDEYHDDIFWAYDSSGSVKVYNITDGSARSVSLDFQQPIYLSRHYLIQIKSGRSGNVIYFYHYNSTSYQESPLTSDNVVISFFVDRAALLTDMIFVDQVQQLVYYKNVYNFGVSRIFNVSDPLNVTEHQSLGGRFFENFDHAIASGSNWIATNVMGIDSLYFRYFNEGIFYESAFIGATQTDSNSFSILCNRNNMTAIMATSVGIEMYTCSNKAGNSFCNPTPAIVSPLPEEIPPPINSYTTGIPGYTTNATITSDSIPVVDESQKSNSNLIIIAVVVPIVALIAIIIIIVIIVVIKRRREKDIEGTPTEMNKIESNDSGVKKDAKSRAMEEFLKIKQVEGIKIKNKIGNGKFGEVFLADWEGTIVAAKKLLDTNDILSFQKEANIMQRCAHPHVVSFLGRFSDPSGFQYIIVEFMSSGSLQYVLENGKNTISLQEQIQMMTGVCRGMIYISRQNILHKDLGVRNILCQNLNGEWITKVSDFGLARVVGESTTNSGDNDKFNDSIYSINGGAVIPVRWSAPEVISDRKFSNKSDVWSFGILMIEVMNFAKLPYSDLSNSEVASRIISGTIHKQPQNCPDALWKIIKTTFAFNPDERPTFSQLLEEISSFKSSIVEENTRKANSVDKQKLEDDNEIINYM</sequence>
<evidence type="ECO:0000259" key="5">
    <source>
        <dbReference type="PROSITE" id="PS50011"/>
    </source>
</evidence>
<evidence type="ECO:0000256" key="3">
    <source>
        <dbReference type="SAM" id="Phobius"/>
    </source>
</evidence>
<keyword evidence="4" id="KW-0732">Signal</keyword>
<dbReference type="InterPro" id="IPR011009">
    <property type="entry name" value="Kinase-like_dom_sf"/>
</dbReference>
<keyword evidence="3" id="KW-1133">Transmembrane helix</keyword>
<comment type="subcellular location">
    <subcellularLocation>
        <location evidence="1">Membrane</location>
        <topology evidence="1">Single-pass membrane protein</topology>
    </subcellularLocation>
</comment>
<dbReference type="GO" id="GO:0004672">
    <property type="term" value="F:protein kinase activity"/>
    <property type="evidence" value="ECO:0007669"/>
    <property type="project" value="InterPro"/>
</dbReference>
<feature type="signal peptide" evidence="4">
    <location>
        <begin position="1"/>
        <end position="25"/>
    </location>
</feature>